<dbReference type="STRING" id="28115.HQ47_07705"/>
<dbReference type="Proteomes" id="UP000030103">
    <property type="component" value="Unassembled WGS sequence"/>
</dbReference>
<keyword evidence="2" id="KW-1185">Reference proteome</keyword>
<comment type="caution">
    <text evidence="1">The sequence shown here is derived from an EMBL/GenBank/DDBJ whole genome shotgun (WGS) entry which is preliminary data.</text>
</comment>
<reference evidence="1 2" key="1">
    <citation type="submission" date="2014-09" db="EMBL/GenBank/DDBJ databases">
        <title>Draft Genome Sequence of Porphyromonas macacae COT-192_OH2859.</title>
        <authorList>
            <person name="Wallis C."/>
            <person name="Deusch O."/>
            <person name="O'Flynn C."/>
            <person name="Davis I."/>
            <person name="Horsfall A."/>
            <person name="Kirkwood N."/>
            <person name="Harris S."/>
            <person name="Eisen J.A."/>
            <person name="Coil D.A."/>
            <person name="Darling A.E."/>
            <person name="Jospin G."/>
            <person name="Alexiev A."/>
        </authorList>
    </citation>
    <scope>NUCLEOTIDE SEQUENCE [LARGE SCALE GENOMIC DNA]</scope>
    <source>
        <strain evidence="2">COT-192 OH2859</strain>
    </source>
</reference>
<proteinExistence type="predicted"/>
<dbReference type="EMBL" id="JRFA01000023">
    <property type="protein sequence ID" value="KGN73346.1"/>
    <property type="molecule type" value="Genomic_DNA"/>
</dbReference>
<protein>
    <submittedName>
        <fullName evidence="1">Uncharacterized protein</fullName>
    </submittedName>
</protein>
<evidence type="ECO:0000313" key="1">
    <source>
        <dbReference type="EMBL" id="KGN73346.1"/>
    </source>
</evidence>
<gene>
    <name evidence="1" type="ORF">HQ47_07705</name>
</gene>
<evidence type="ECO:0000313" key="2">
    <source>
        <dbReference type="Proteomes" id="UP000030103"/>
    </source>
</evidence>
<dbReference type="AlphaFoldDB" id="A0A0A2E3A6"/>
<accession>A0A0A2E3A6</accession>
<name>A0A0A2E3A6_9PORP</name>
<organism evidence="1 2">
    <name type="scientific">Porphyromonas macacae</name>
    <dbReference type="NCBI Taxonomy" id="28115"/>
    <lineage>
        <taxon>Bacteria</taxon>
        <taxon>Pseudomonadati</taxon>
        <taxon>Bacteroidota</taxon>
        <taxon>Bacteroidia</taxon>
        <taxon>Bacteroidales</taxon>
        <taxon>Porphyromonadaceae</taxon>
        <taxon>Porphyromonas</taxon>
    </lineage>
</organism>
<sequence length="94" mass="11343">MVDDTCYLPGFEEIEYAKLTLFILQSKLLKRFIRNICFMDAKRVVSRELLMRINLYQLSRTVDYLGIDIPQEKIHEYQNWLYMQTTPSLFSRQV</sequence>